<dbReference type="PANTHER" id="PTHR33841:SF1">
    <property type="entry name" value="DNA METHYLTRANSFERASE A"/>
    <property type="match status" value="1"/>
</dbReference>
<evidence type="ECO:0000256" key="4">
    <source>
        <dbReference type="ARBA" id="ARBA00047942"/>
    </source>
</evidence>
<dbReference type="Proteomes" id="UP001266995">
    <property type="component" value="Unassembled WGS sequence"/>
</dbReference>
<keyword evidence="2" id="KW-0489">Methyltransferase</keyword>
<evidence type="ECO:0000259" key="5">
    <source>
        <dbReference type="Pfam" id="PF12950"/>
    </source>
</evidence>
<comment type="caution">
    <text evidence="6">The sequence shown here is derived from an EMBL/GenBank/DDBJ whole genome shotgun (WGS) entry which is preliminary data.</text>
</comment>
<dbReference type="InterPro" id="IPR050953">
    <property type="entry name" value="N4_N6_ade-DNA_methylase"/>
</dbReference>
<dbReference type="RefSeq" id="WP_272195454.1">
    <property type="nucleotide sequence ID" value="NZ_JAVSNH010000010.1"/>
</dbReference>
<reference evidence="6" key="1">
    <citation type="submission" date="2023-08" db="EMBL/GenBank/DDBJ databases">
        <title>Reintroducing virulent viruses to syntetic microbiomes.</title>
        <authorList>
            <person name="Wilde J."/>
            <person name="Boyes R."/>
            <person name="Robinson A.V."/>
            <person name="Daisley B.A."/>
            <person name="Allen-Vercoe E."/>
        </authorList>
    </citation>
    <scope>NUCLEOTIDE SEQUENCE</scope>
    <source>
        <strain evidence="6">225I_12FAA</strain>
    </source>
</reference>
<sequence>YGYKWAELWIINIHNGIKGKLPRIKIEDYPAIKAHLDLYWDKISKRTDKGDTPYNLRNCAYMEDFNKPKIVYPNMTKYMPFVYDDNAYCTNQKCFIITGQAIAYLTAFFNSSLFKFCFRDSFPELQGGTREMSKIFFDKIPVMQVTDEMNARFRSAVNDIQNVYSKSKAMAIDSMIFDLYNLSEKERQVIGFVEIE</sequence>
<dbReference type="Pfam" id="PF12950">
    <property type="entry name" value="TaqI_C"/>
    <property type="match status" value="1"/>
</dbReference>
<dbReference type="AlphaFoldDB" id="A0AAW8VRT9"/>
<keyword evidence="3" id="KW-0808">Transferase</keyword>
<evidence type="ECO:0000313" key="6">
    <source>
        <dbReference type="EMBL" id="MDT4514931.1"/>
    </source>
</evidence>
<dbReference type="GO" id="GO:0032259">
    <property type="term" value="P:methylation"/>
    <property type="evidence" value="ECO:0007669"/>
    <property type="project" value="UniProtKB-KW"/>
</dbReference>
<feature type="non-terminal residue" evidence="6">
    <location>
        <position position="1"/>
    </location>
</feature>
<dbReference type="PANTHER" id="PTHR33841">
    <property type="entry name" value="DNA METHYLTRANSFERASE YEEA-RELATED"/>
    <property type="match status" value="1"/>
</dbReference>
<dbReference type="InterPro" id="IPR025931">
    <property type="entry name" value="TaqI_C"/>
</dbReference>
<evidence type="ECO:0000256" key="2">
    <source>
        <dbReference type="ARBA" id="ARBA00022603"/>
    </source>
</evidence>
<evidence type="ECO:0000256" key="1">
    <source>
        <dbReference type="ARBA" id="ARBA00011900"/>
    </source>
</evidence>
<feature type="domain" description="TaqI-like C-terminal specificity" evidence="5">
    <location>
        <begin position="37"/>
        <end position="142"/>
    </location>
</feature>
<accession>A0AAW8VRT9</accession>
<gene>
    <name evidence="6" type="ORF">RO785_28580</name>
</gene>
<protein>
    <recommendedName>
        <fullName evidence="1">site-specific DNA-methyltransferase (adenine-specific)</fullName>
        <ecNumber evidence="1">2.1.1.72</ecNumber>
    </recommendedName>
</protein>
<dbReference type="EMBL" id="JAVSNH010000010">
    <property type="protein sequence ID" value="MDT4514931.1"/>
    <property type="molecule type" value="Genomic_DNA"/>
</dbReference>
<proteinExistence type="predicted"/>
<name>A0AAW8VRT9_9BACE</name>
<evidence type="ECO:0000256" key="3">
    <source>
        <dbReference type="ARBA" id="ARBA00022679"/>
    </source>
</evidence>
<comment type="catalytic activity">
    <reaction evidence="4">
        <text>a 2'-deoxyadenosine in DNA + S-adenosyl-L-methionine = an N(6)-methyl-2'-deoxyadenosine in DNA + S-adenosyl-L-homocysteine + H(+)</text>
        <dbReference type="Rhea" id="RHEA:15197"/>
        <dbReference type="Rhea" id="RHEA-COMP:12418"/>
        <dbReference type="Rhea" id="RHEA-COMP:12419"/>
        <dbReference type="ChEBI" id="CHEBI:15378"/>
        <dbReference type="ChEBI" id="CHEBI:57856"/>
        <dbReference type="ChEBI" id="CHEBI:59789"/>
        <dbReference type="ChEBI" id="CHEBI:90615"/>
        <dbReference type="ChEBI" id="CHEBI:90616"/>
        <dbReference type="EC" id="2.1.1.72"/>
    </reaction>
</comment>
<evidence type="ECO:0000313" key="7">
    <source>
        <dbReference type="Proteomes" id="UP001266995"/>
    </source>
</evidence>
<organism evidence="6 7">
    <name type="scientific">Bacteroides cellulosilyticus</name>
    <dbReference type="NCBI Taxonomy" id="246787"/>
    <lineage>
        <taxon>Bacteria</taxon>
        <taxon>Pseudomonadati</taxon>
        <taxon>Bacteroidota</taxon>
        <taxon>Bacteroidia</taxon>
        <taxon>Bacteroidales</taxon>
        <taxon>Bacteroidaceae</taxon>
        <taxon>Bacteroides</taxon>
    </lineage>
</organism>
<dbReference type="GO" id="GO:0009007">
    <property type="term" value="F:site-specific DNA-methyltransferase (adenine-specific) activity"/>
    <property type="evidence" value="ECO:0007669"/>
    <property type="project" value="UniProtKB-EC"/>
</dbReference>
<dbReference type="EC" id="2.1.1.72" evidence="1"/>